<name>A0A388SG14_9BURK</name>
<dbReference type="NCBIfam" id="TIGR01813">
    <property type="entry name" value="flavo_cyto_c"/>
    <property type="match status" value="1"/>
</dbReference>
<dbReference type="EMBL" id="BGZJ01000002">
    <property type="protein sequence ID" value="GBO94399.1"/>
    <property type="molecule type" value="Genomic_DNA"/>
</dbReference>
<dbReference type="InterPro" id="IPR003953">
    <property type="entry name" value="FAD-dep_OxRdtase_2_FAD-bd"/>
</dbReference>
<dbReference type="GO" id="GO:0016491">
    <property type="term" value="F:oxidoreductase activity"/>
    <property type="evidence" value="ECO:0007669"/>
    <property type="project" value="UniProtKB-KW"/>
</dbReference>
<sequence>MADLSRRAFLGTGTAMGLGAMLAPAAEAKPYDPMPAKWDEEVDVLIVGSGFAGLAAALEAKKKNANVVVLEKMRTLGGNSIINGGIMAVPGSPMQKKNGIKDTPELLAEDMLREGQGLNDPNKVRTLVNQALPTWQWTRDELGVEWNMDHLVQEGGHSVPRCAITGNGSGSAIVTKQIAKCKELGIPLRTRVFMETIIRDTDGRVKGLKVREGYKFRDNTSGRVKYIRAKKGVILCYGGFGADVAYRMHQDPKLTDKFQTTNQPGATSEGWREANRIGCQIIQADWIQCGPWNNPDEKGMGIALYFAQSAAAMFGIWVNCATGKRFVDELANRKVRADAVINAANKGQLCIAVANKEGIEMMQQIHHNILAKQLERGVVYEFPTLKAMAEKFNIPEAALQKTVDEYNAGLKAGKDPLNRYINKDCKPMVNGPWYCSKLSPKVHHCMGGILTDMKGRALDCTNDKPIPGLYAAGESTGGVHGAVRLGSCAVLDCLVNGRICDQAVMDEA</sequence>
<keyword evidence="8" id="KW-1185">Reference proteome</keyword>
<evidence type="ECO:0000313" key="7">
    <source>
        <dbReference type="EMBL" id="GBO94399.1"/>
    </source>
</evidence>
<gene>
    <name evidence="7" type="ORF">MESMUL_17530</name>
</gene>
<evidence type="ECO:0000256" key="4">
    <source>
        <dbReference type="ARBA" id="ARBA00023002"/>
    </source>
</evidence>
<proteinExistence type="inferred from homology"/>
<evidence type="ECO:0000313" key="8">
    <source>
        <dbReference type="Proteomes" id="UP000266091"/>
    </source>
</evidence>
<keyword evidence="4 5" id="KW-0560">Oxidoreductase</keyword>
<dbReference type="OrthoDB" id="9147015at2"/>
<protein>
    <submittedName>
        <fullName evidence="7">Flavocytochrome c</fullName>
    </submittedName>
</protein>
<evidence type="ECO:0000256" key="3">
    <source>
        <dbReference type="ARBA" id="ARBA00022827"/>
    </source>
</evidence>
<comment type="similarity">
    <text evidence="5">Belongs to the FAD-dependent oxidoreductase 2 family. FRD/SDH subfamily.</text>
</comment>
<evidence type="ECO:0000256" key="1">
    <source>
        <dbReference type="ARBA" id="ARBA00001974"/>
    </source>
</evidence>
<dbReference type="InterPro" id="IPR027477">
    <property type="entry name" value="Succ_DH/fumarate_Rdtase_cat_sf"/>
</dbReference>
<evidence type="ECO:0000259" key="6">
    <source>
        <dbReference type="Pfam" id="PF00890"/>
    </source>
</evidence>
<evidence type="ECO:0000256" key="2">
    <source>
        <dbReference type="ARBA" id="ARBA00022630"/>
    </source>
</evidence>
<dbReference type="Proteomes" id="UP000266091">
    <property type="component" value="Unassembled WGS sequence"/>
</dbReference>
<accession>A0A388SG14</accession>
<dbReference type="PANTHER" id="PTHR43400">
    <property type="entry name" value="FUMARATE REDUCTASE"/>
    <property type="match status" value="1"/>
</dbReference>
<comment type="cofactor">
    <cofactor evidence="1">
        <name>FAD</name>
        <dbReference type="ChEBI" id="CHEBI:57692"/>
    </cofactor>
</comment>
<dbReference type="InterPro" id="IPR036188">
    <property type="entry name" value="FAD/NAD-bd_sf"/>
</dbReference>
<dbReference type="GO" id="GO:0010181">
    <property type="term" value="F:FMN binding"/>
    <property type="evidence" value="ECO:0007669"/>
    <property type="project" value="InterPro"/>
</dbReference>
<dbReference type="PANTHER" id="PTHR43400:SF7">
    <property type="entry name" value="FAD-DEPENDENT OXIDOREDUCTASE 2 FAD BINDING DOMAIN-CONTAINING PROTEIN"/>
    <property type="match status" value="1"/>
</dbReference>
<dbReference type="Pfam" id="PF00890">
    <property type="entry name" value="FAD_binding_2"/>
    <property type="match status" value="1"/>
</dbReference>
<dbReference type="Gene3D" id="3.50.50.60">
    <property type="entry name" value="FAD/NAD(P)-binding domain"/>
    <property type="match status" value="1"/>
</dbReference>
<dbReference type="InterPro" id="IPR006311">
    <property type="entry name" value="TAT_signal"/>
</dbReference>
<feature type="domain" description="FAD-dependent oxidoreductase 2 FAD-binding" evidence="6">
    <location>
        <begin position="43"/>
        <end position="489"/>
    </location>
</feature>
<dbReference type="Gene3D" id="3.90.700.10">
    <property type="entry name" value="Succinate dehydrogenase/fumarate reductase flavoprotein, catalytic domain"/>
    <property type="match status" value="1"/>
</dbReference>
<reference evidence="7 8" key="1">
    <citation type="journal article" date="2018" name="Int. J. Syst. Evol. Microbiol.">
        <title>Mesosutterella multiformis gen. nov., sp. nov., a member of the family Sutterellaceae and Sutterella megalosphaeroides sp. nov., isolated from human faeces.</title>
        <authorList>
            <person name="Sakamoto M."/>
            <person name="Ikeyama N."/>
            <person name="Kunihiro T."/>
            <person name="Iino T."/>
            <person name="Yuki M."/>
            <person name="Ohkuma M."/>
        </authorList>
    </citation>
    <scope>NUCLEOTIDE SEQUENCE [LARGE SCALE GENOMIC DNA]</scope>
    <source>
        <strain evidence="7 8">4NBBH2</strain>
    </source>
</reference>
<dbReference type="RefSeq" id="WP_116270670.1">
    <property type="nucleotide sequence ID" value="NZ_BGZJ01000002.1"/>
</dbReference>
<dbReference type="PROSITE" id="PS51318">
    <property type="entry name" value="TAT"/>
    <property type="match status" value="1"/>
</dbReference>
<keyword evidence="3 5" id="KW-0274">FAD</keyword>
<comment type="caution">
    <text evidence="7">The sequence shown here is derived from an EMBL/GenBank/DDBJ whole genome shotgun (WGS) entry which is preliminary data.</text>
</comment>
<keyword evidence="2 5" id="KW-0285">Flavoprotein</keyword>
<dbReference type="InterPro" id="IPR010960">
    <property type="entry name" value="Flavocytochrome_c"/>
</dbReference>
<dbReference type="AlphaFoldDB" id="A0A388SG14"/>
<evidence type="ECO:0000256" key="5">
    <source>
        <dbReference type="RuleBase" id="RU366062"/>
    </source>
</evidence>
<dbReference type="SUPFAM" id="SSF51905">
    <property type="entry name" value="FAD/NAD(P)-binding domain"/>
    <property type="match status" value="1"/>
</dbReference>
<dbReference type="SUPFAM" id="SSF56425">
    <property type="entry name" value="Succinate dehydrogenase/fumarate reductase flavoprotein, catalytic domain"/>
    <property type="match status" value="1"/>
</dbReference>
<organism evidence="7 8">
    <name type="scientific">Mesosutterella multiformis</name>
    <dbReference type="NCBI Taxonomy" id="2259133"/>
    <lineage>
        <taxon>Bacteria</taxon>
        <taxon>Pseudomonadati</taxon>
        <taxon>Pseudomonadota</taxon>
        <taxon>Betaproteobacteria</taxon>
        <taxon>Burkholderiales</taxon>
        <taxon>Sutterellaceae</taxon>
        <taxon>Mesosutterella</taxon>
    </lineage>
</organism>
<dbReference type="InterPro" id="IPR050315">
    <property type="entry name" value="FAD-oxidoreductase_2"/>
</dbReference>